<evidence type="ECO:0000313" key="4">
    <source>
        <dbReference type="Proteomes" id="UP001234343"/>
    </source>
</evidence>
<feature type="coiled-coil region" evidence="1">
    <location>
        <begin position="38"/>
        <end position="93"/>
    </location>
</feature>
<dbReference type="PROSITE" id="PS51257">
    <property type="entry name" value="PROKAR_LIPOPROTEIN"/>
    <property type="match status" value="1"/>
</dbReference>
<dbReference type="SUPFAM" id="SSF50630">
    <property type="entry name" value="Acid proteases"/>
    <property type="match status" value="1"/>
</dbReference>
<dbReference type="PANTHER" id="PTHR38037">
    <property type="entry name" value="ZN_PROTEASE DOMAIN-CONTAINING PROTEIN"/>
    <property type="match status" value="1"/>
</dbReference>
<dbReference type="Proteomes" id="UP001234343">
    <property type="component" value="Unassembled WGS sequence"/>
</dbReference>
<dbReference type="GO" id="GO:0006508">
    <property type="term" value="P:proteolysis"/>
    <property type="evidence" value="ECO:0007669"/>
    <property type="project" value="UniProtKB-KW"/>
</dbReference>
<evidence type="ECO:0000259" key="2">
    <source>
        <dbReference type="Pfam" id="PF05618"/>
    </source>
</evidence>
<dbReference type="PANTHER" id="PTHR38037:SF2">
    <property type="entry name" value="ATP-DEPENDENT ZINC PROTEASE DOMAIN-CONTAINING PROTEIN-RELATED"/>
    <property type="match status" value="1"/>
</dbReference>
<evidence type="ECO:0000313" key="3">
    <source>
        <dbReference type="EMBL" id="MDM7859238.1"/>
    </source>
</evidence>
<dbReference type="Pfam" id="PF05618">
    <property type="entry name" value="Zn_protease"/>
    <property type="match status" value="1"/>
</dbReference>
<evidence type="ECO:0000256" key="1">
    <source>
        <dbReference type="SAM" id="Coils"/>
    </source>
</evidence>
<gene>
    <name evidence="3" type="ORF">QTP81_01290</name>
</gene>
<dbReference type="GO" id="GO:0008233">
    <property type="term" value="F:peptidase activity"/>
    <property type="evidence" value="ECO:0007669"/>
    <property type="project" value="UniProtKB-KW"/>
</dbReference>
<comment type="caution">
    <text evidence="3">The sequence shown here is derived from an EMBL/GenBank/DDBJ whole genome shotgun (WGS) entry which is preliminary data.</text>
</comment>
<reference evidence="3 4" key="1">
    <citation type="submission" date="2023-06" db="EMBL/GenBank/DDBJ databases">
        <title>Alteromonas sp. ASW11-36 isolated from intertidal sand.</title>
        <authorList>
            <person name="Li Y."/>
        </authorList>
    </citation>
    <scope>NUCLEOTIDE SEQUENCE [LARGE SCALE GENOMIC DNA]</scope>
    <source>
        <strain evidence="3 4">ASW11-36</strain>
    </source>
</reference>
<organism evidence="3 4">
    <name type="scientific">Alteromonas arenosi</name>
    <dbReference type="NCBI Taxonomy" id="3055817"/>
    <lineage>
        <taxon>Bacteria</taxon>
        <taxon>Pseudomonadati</taxon>
        <taxon>Pseudomonadota</taxon>
        <taxon>Gammaproteobacteria</taxon>
        <taxon>Alteromonadales</taxon>
        <taxon>Alteromonadaceae</taxon>
        <taxon>Alteromonas/Salinimonas group</taxon>
        <taxon>Alteromonas</taxon>
    </lineage>
</organism>
<keyword evidence="3" id="KW-0378">Hydrolase</keyword>
<keyword evidence="1" id="KW-0175">Coiled coil</keyword>
<feature type="domain" description="Retropepsin-like aspartic endopeptidase" evidence="2">
    <location>
        <begin position="117"/>
        <end position="253"/>
    </location>
</feature>
<dbReference type="EMBL" id="JAUCBP010000001">
    <property type="protein sequence ID" value="MDM7859238.1"/>
    <property type="molecule type" value="Genomic_DNA"/>
</dbReference>
<dbReference type="InterPro" id="IPR021109">
    <property type="entry name" value="Peptidase_aspartic_dom_sf"/>
</dbReference>
<keyword evidence="4" id="KW-1185">Reference proteome</keyword>
<protein>
    <submittedName>
        <fullName evidence="3">ATP-dependent zinc protease</fullName>
    </submittedName>
</protein>
<keyword evidence="3" id="KW-0645">Protease</keyword>
<proteinExistence type="predicted"/>
<dbReference type="InterPro" id="IPR008503">
    <property type="entry name" value="Asp_endopeptidase"/>
</dbReference>
<name>A0ABT7SSR6_9ALTE</name>
<sequence length="255" mass="28673">MILKSKNAAFRVGTLAIVCLGVVACKSTETHNYHQQTLNSLAQTEQRIIEQIANVESQRNQDSVSLTSLRSEVNALKEQLSATQALLTEYVNQQTDQTAVTESEAQQTIVTERGDFVLGAIEHVTVEAIQQTFEARIDTGAATSSINAVDIEFFERNGDDWVRFHILDESNQPSDSNWVETPVIRFVNIRQVSSTAPERRPVVKLWTQLGEMRDHSEFTLADRSHMSHPVLLGREYMRDVAIVDVSKEFVQSNPE</sequence>
<dbReference type="Gene3D" id="2.40.70.10">
    <property type="entry name" value="Acid Proteases"/>
    <property type="match status" value="1"/>
</dbReference>
<accession>A0ABT7SSR6</accession>
<dbReference type="RefSeq" id="WP_289363156.1">
    <property type="nucleotide sequence ID" value="NZ_JAUCBP010000001.1"/>
</dbReference>